<organism evidence="2 3">
    <name type="scientific">Sorghum bicolor</name>
    <name type="common">Sorghum</name>
    <name type="synonym">Sorghum vulgare</name>
    <dbReference type="NCBI Taxonomy" id="4558"/>
    <lineage>
        <taxon>Eukaryota</taxon>
        <taxon>Viridiplantae</taxon>
        <taxon>Streptophyta</taxon>
        <taxon>Embryophyta</taxon>
        <taxon>Tracheophyta</taxon>
        <taxon>Spermatophyta</taxon>
        <taxon>Magnoliopsida</taxon>
        <taxon>Liliopsida</taxon>
        <taxon>Poales</taxon>
        <taxon>Poaceae</taxon>
        <taxon>PACMAD clade</taxon>
        <taxon>Panicoideae</taxon>
        <taxon>Andropogonodae</taxon>
        <taxon>Andropogoneae</taxon>
        <taxon>Sorghinae</taxon>
        <taxon>Sorghum</taxon>
    </lineage>
</organism>
<dbReference type="InParanoid" id="A0A1W0W532"/>
<reference evidence="2 3" key="1">
    <citation type="journal article" date="2009" name="Nature">
        <title>The Sorghum bicolor genome and the diversification of grasses.</title>
        <authorList>
            <person name="Paterson A.H."/>
            <person name="Bowers J.E."/>
            <person name="Bruggmann R."/>
            <person name="Dubchak I."/>
            <person name="Grimwood J."/>
            <person name="Gundlach H."/>
            <person name="Haberer G."/>
            <person name="Hellsten U."/>
            <person name="Mitros T."/>
            <person name="Poliakov A."/>
            <person name="Schmutz J."/>
            <person name="Spannagl M."/>
            <person name="Tang H."/>
            <person name="Wang X."/>
            <person name="Wicker T."/>
            <person name="Bharti A.K."/>
            <person name="Chapman J."/>
            <person name="Feltus F.A."/>
            <person name="Gowik U."/>
            <person name="Grigoriev I.V."/>
            <person name="Lyons E."/>
            <person name="Maher C.A."/>
            <person name="Martis M."/>
            <person name="Narechania A."/>
            <person name="Otillar R.P."/>
            <person name="Penning B.W."/>
            <person name="Salamov A.A."/>
            <person name="Wang Y."/>
            <person name="Zhang L."/>
            <person name="Carpita N.C."/>
            <person name="Freeling M."/>
            <person name="Gingle A.R."/>
            <person name="Hash C.T."/>
            <person name="Keller B."/>
            <person name="Klein P."/>
            <person name="Kresovich S."/>
            <person name="McCann M.C."/>
            <person name="Ming R."/>
            <person name="Peterson D.G."/>
            <person name="Mehboob-ur-Rahman"/>
            <person name="Ware D."/>
            <person name="Westhoff P."/>
            <person name="Mayer K.F."/>
            <person name="Messing J."/>
            <person name="Rokhsar D.S."/>
        </authorList>
    </citation>
    <scope>NUCLEOTIDE SEQUENCE [LARGE SCALE GENOMIC DNA]</scope>
    <source>
        <strain evidence="3">cv. BTx623</strain>
    </source>
</reference>
<reference evidence="3" key="2">
    <citation type="journal article" date="2018" name="Plant J.">
        <title>The Sorghum bicolor reference genome: improved assembly, gene annotations, a transcriptome atlas, and signatures of genome organization.</title>
        <authorList>
            <person name="McCormick R.F."/>
            <person name="Truong S.K."/>
            <person name="Sreedasyam A."/>
            <person name="Jenkins J."/>
            <person name="Shu S."/>
            <person name="Sims D."/>
            <person name="Kennedy M."/>
            <person name="Amirebrahimi M."/>
            <person name="Weers B.D."/>
            <person name="McKinley B."/>
            <person name="Mattison A."/>
            <person name="Morishige D.T."/>
            <person name="Grimwood J."/>
            <person name="Schmutz J."/>
            <person name="Mullet J.E."/>
        </authorList>
    </citation>
    <scope>NUCLEOTIDE SEQUENCE [LARGE SCALE GENOMIC DNA]</scope>
    <source>
        <strain evidence="3">cv. BTx623</strain>
    </source>
</reference>
<accession>A0A1W0W532</accession>
<feature type="region of interest" description="Disordered" evidence="1">
    <location>
        <begin position="1"/>
        <end position="63"/>
    </location>
</feature>
<dbReference type="AlphaFoldDB" id="A0A1W0W532"/>
<dbReference type="EMBL" id="CM000761">
    <property type="protein sequence ID" value="OQU89524.1"/>
    <property type="molecule type" value="Genomic_DNA"/>
</dbReference>
<evidence type="ECO:0000313" key="2">
    <source>
        <dbReference type="EMBL" id="OQU89524.1"/>
    </source>
</evidence>
<protein>
    <submittedName>
        <fullName evidence="2">Uncharacterized protein</fullName>
    </submittedName>
</protein>
<dbReference type="Gramene" id="OQU89524">
    <property type="protein sequence ID" value="OQU89524"/>
    <property type="gene ID" value="SORBI_3002G207601"/>
</dbReference>
<feature type="compositionally biased region" description="Polar residues" evidence="1">
    <location>
        <begin position="39"/>
        <end position="50"/>
    </location>
</feature>
<evidence type="ECO:0000313" key="3">
    <source>
        <dbReference type="Proteomes" id="UP000000768"/>
    </source>
</evidence>
<dbReference type="Proteomes" id="UP000000768">
    <property type="component" value="Chromosome 2"/>
</dbReference>
<keyword evidence="3" id="KW-1185">Reference proteome</keyword>
<proteinExistence type="predicted"/>
<name>A0A1W0W532_SORBI</name>
<evidence type="ECO:0000256" key="1">
    <source>
        <dbReference type="SAM" id="MobiDB-lite"/>
    </source>
</evidence>
<sequence>MATGGSGGEHGGKRVGGPTHLPPRSSPVAEAQRAHRGWNQRNSGYETLATSAAPPPHRQAGPPWVLFLGERRGASGIERQRRGRWRATRGVGDGRAEVSDVVMWSFGPEHPTNNASHGAKLTQYYAILDETVDRAEKQCSTS</sequence>
<gene>
    <name evidence="2" type="ORF">SORBI_3002G207601</name>
</gene>